<organism evidence="5 6">
    <name type="scientific">Exophiala oligosperma</name>
    <dbReference type="NCBI Taxonomy" id="215243"/>
    <lineage>
        <taxon>Eukaryota</taxon>
        <taxon>Fungi</taxon>
        <taxon>Dikarya</taxon>
        <taxon>Ascomycota</taxon>
        <taxon>Pezizomycotina</taxon>
        <taxon>Eurotiomycetes</taxon>
        <taxon>Chaetothyriomycetidae</taxon>
        <taxon>Chaetothyriales</taxon>
        <taxon>Herpotrichiellaceae</taxon>
        <taxon>Exophiala</taxon>
    </lineage>
</organism>
<dbReference type="GO" id="GO:0097237">
    <property type="term" value="P:cellular response to toxic substance"/>
    <property type="evidence" value="ECO:0007669"/>
    <property type="project" value="UniProtKB-ARBA"/>
</dbReference>
<dbReference type="EMBL" id="KN847360">
    <property type="protein sequence ID" value="KIW36375.1"/>
    <property type="molecule type" value="Genomic_DNA"/>
</dbReference>
<dbReference type="InterPro" id="IPR036188">
    <property type="entry name" value="FAD/NAD-bd_sf"/>
</dbReference>
<evidence type="ECO:0000313" key="6">
    <source>
        <dbReference type="Proteomes" id="UP000053342"/>
    </source>
</evidence>
<evidence type="ECO:0000259" key="4">
    <source>
        <dbReference type="Pfam" id="PF07992"/>
    </source>
</evidence>
<reference evidence="5 6" key="1">
    <citation type="submission" date="2015-01" db="EMBL/GenBank/DDBJ databases">
        <title>The Genome Sequence of Exophiala oligosperma CBS72588.</title>
        <authorList>
            <consortium name="The Broad Institute Genomics Platform"/>
            <person name="Cuomo C."/>
            <person name="de Hoog S."/>
            <person name="Gorbushina A."/>
            <person name="Stielow B."/>
            <person name="Teixiera M."/>
            <person name="Abouelleil A."/>
            <person name="Chapman S.B."/>
            <person name="Priest M."/>
            <person name="Young S.K."/>
            <person name="Wortman J."/>
            <person name="Nusbaum C."/>
            <person name="Birren B."/>
        </authorList>
    </citation>
    <scope>NUCLEOTIDE SEQUENCE [LARGE SCALE GENOMIC DNA]</scope>
    <source>
        <strain evidence="5 6">CBS 72588</strain>
    </source>
</reference>
<gene>
    <name evidence="5" type="ORF">PV06_11368</name>
</gene>
<evidence type="ECO:0000313" key="5">
    <source>
        <dbReference type="EMBL" id="KIW36375.1"/>
    </source>
</evidence>
<evidence type="ECO:0000256" key="2">
    <source>
        <dbReference type="ARBA" id="ARBA00022630"/>
    </source>
</evidence>
<name>A0A0D2D2A6_9EURO</name>
<dbReference type="SUPFAM" id="SSF51905">
    <property type="entry name" value="FAD/NAD(P)-binding domain"/>
    <property type="match status" value="1"/>
</dbReference>
<dbReference type="PANTHER" id="PTHR48105">
    <property type="entry name" value="THIOREDOXIN REDUCTASE 1-RELATED-RELATED"/>
    <property type="match status" value="1"/>
</dbReference>
<dbReference type="HOGENOM" id="CLU_031864_5_0_1"/>
<dbReference type="VEuPathDB" id="FungiDB:PV06_11368"/>
<dbReference type="Proteomes" id="UP000053342">
    <property type="component" value="Unassembled WGS sequence"/>
</dbReference>
<proteinExistence type="inferred from homology"/>
<protein>
    <recommendedName>
        <fullName evidence="4">FAD/NAD(P)-binding domain-containing protein</fullName>
    </recommendedName>
</protein>
<keyword evidence="3" id="KW-0560">Oxidoreductase</keyword>
<comment type="similarity">
    <text evidence="1">Belongs to the class-II pyridine nucleotide-disulfide oxidoreductase family.</text>
</comment>
<dbReference type="OrthoDB" id="10260355at2759"/>
<keyword evidence="6" id="KW-1185">Reference proteome</keyword>
<evidence type="ECO:0000256" key="1">
    <source>
        <dbReference type="ARBA" id="ARBA00009333"/>
    </source>
</evidence>
<dbReference type="InterPro" id="IPR023753">
    <property type="entry name" value="FAD/NAD-binding_dom"/>
</dbReference>
<dbReference type="PRINTS" id="PR00368">
    <property type="entry name" value="FADPNR"/>
</dbReference>
<feature type="domain" description="FAD/NAD(P)-binding" evidence="4">
    <location>
        <begin position="6"/>
        <end position="166"/>
    </location>
</feature>
<dbReference type="Pfam" id="PF07992">
    <property type="entry name" value="Pyr_redox_2"/>
    <property type="match status" value="1"/>
</dbReference>
<keyword evidence="2" id="KW-0285">Flavoprotein</keyword>
<accession>A0A0D2D2A6</accession>
<dbReference type="GeneID" id="27363442"/>
<dbReference type="InterPro" id="IPR050097">
    <property type="entry name" value="Ferredoxin-NADP_redctase_2"/>
</dbReference>
<dbReference type="GO" id="GO:0016491">
    <property type="term" value="F:oxidoreductase activity"/>
    <property type="evidence" value="ECO:0007669"/>
    <property type="project" value="UniProtKB-KW"/>
</dbReference>
<sequence>MKTAIYDALIIGAGPAGLSTALGLSRVHRTKVVFTRPQNAGFRNEGAHEIHNVLTRDCTPPGEFRRIAREQIERYGTTEFIEADITTLKKVEPTITEGRTPSPSYFEATDGEGRSWRGRKLVLATGSVEVLPTDIPGYKENWPQNIFQCLFCDGHERSHLPVGIIGLSPFLAHAAQMVVFLVTESSGPPIIFSNGLIPDTEPMQKTLETVRALGFKIESRRIARLVPEQAPNIGVNVVFEDGNSTHVGYLTDRPITALSSRHLIDQLGLEVEVHPVMGEIIKGVELGGVTTVPGVFIAGDAATALKAATNAVSSGSNVAAVMTQQLAAENLQEILASRQGLC</sequence>
<evidence type="ECO:0000256" key="3">
    <source>
        <dbReference type="ARBA" id="ARBA00023002"/>
    </source>
</evidence>
<dbReference type="STRING" id="215243.A0A0D2D2A6"/>
<dbReference type="PRINTS" id="PR00469">
    <property type="entry name" value="PNDRDTASEII"/>
</dbReference>
<dbReference type="Gene3D" id="3.50.50.60">
    <property type="entry name" value="FAD/NAD(P)-binding domain"/>
    <property type="match status" value="2"/>
</dbReference>
<dbReference type="RefSeq" id="XP_016256591.1">
    <property type="nucleotide sequence ID" value="XM_016413031.1"/>
</dbReference>
<dbReference type="AlphaFoldDB" id="A0A0D2D2A6"/>